<sequence>MNTLVVDSQLSIFNNRNYARFCGKFTIYSALSLRHDTYSTFSEAVNSGAQSNGKPRRHVSLRTQAESCPGLAIGSTHEIFGDIIGSNAYLMPILKWKVGDERVTRIDTRLADRPPVRISGLGTLVTWQRFEPNAEEKPDLIQAVVVHKGATSVLVYIRLLLGWNYCHVDKSINPFEGCRIAYVGSFQGCDNNDGCPIVEVSKATLNFSGEMLEHDKEDSGGELSGDFD</sequence>
<dbReference type="AlphaFoldDB" id="A0A0L0V2T6"/>
<accession>A0A0L0V2T6</accession>
<evidence type="ECO:0000313" key="2">
    <source>
        <dbReference type="Proteomes" id="UP000054564"/>
    </source>
</evidence>
<comment type="caution">
    <text evidence="1">The sequence shown here is derived from an EMBL/GenBank/DDBJ whole genome shotgun (WGS) entry which is preliminary data.</text>
</comment>
<dbReference type="EMBL" id="AJIL01000133">
    <property type="protein sequence ID" value="KNE93613.1"/>
    <property type="molecule type" value="Genomic_DNA"/>
</dbReference>
<proteinExistence type="predicted"/>
<name>A0A0L0V2T6_9BASI</name>
<keyword evidence="2" id="KW-1185">Reference proteome</keyword>
<evidence type="ECO:0000313" key="1">
    <source>
        <dbReference type="EMBL" id="KNE93613.1"/>
    </source>
</evidence>
<protein>
    <submittedName>
        <fullName evidence="1">Uncharacterized protein</fullName>
    </submittedName>
</protein>
<dbReference type="Proteomes" id="UP000054564">
    <property type="component" value="Unassembled WGS sequence"/>
</dbReference>
<reference evidence="2" key="1">
    <citation type="submission" date="2014-03" db="EMBL/GenBank/DDBJ databases">
        <title>The Genome Sequence of Puccinia striiformis f. sp. tritici PST-78.</title>
        <authorList>
            <consortium name="The Broad Institute Genome Sequencing Platform"/>
            <person name="Cuomo C."/>
            <person name="Hulbert S."/>
            <person name="Chen X."/>
            <person name="Walker B."/>
            <person name="Young S.K."/>
            <person name="Zeng Q."/>
            <person name="Gargeya S."/>
            <person name="Fitzgerald M."/>
            <person name="Haas B."/>
            <person name="Abouelleil A."/>
            <person name="Alvarado L."/>
            <person name="Arachchi H.M."/>
            <person name="Berlin A.M."/>
            <person name="Chapman S.B."/>
            <person name="Goldberg J."/>
            <person name="Griggs A."/>
            <person name="Gujja S."/>
            <person name="Hansen M."/>
            <person name="Howarth C."/>
            <person name="Imamovic A."/>
            <person name="Larimer J."/>
            <person name="McCowan C."/>
            <person name="Montmayeur A."/>
            <person name="Murphy C."/>
            <person name="Neiman D."/>
            <person name="Pearson M."/>
            <person name="Priest M."/>
            <person name="Roberts A."/>
            <person name="Saif S."/>
            <person name="Shea T."/>
            <person name="Sisk P."/>
            <person name="Sykes S."/>
            <person name="Wortman J."/>
            <person name="Nusbaum C."/>
            <person name="Birren B."/>
        </authorList>
    </citation>
    <scope>NUCLEOTIDE SEQUENCE [LARGE SCALE GENOMIC DNA]</scope>
    <source>
        <strain evidence="2">race PST-78</strain>
    </source>
</reference>
<organism evidence="1 2">
    <name type="scientific">Puccinia striiformis f. sp. tritici PST-78</name>
    <dbReference type="NCBI Taxonomy" id="1165861"/>
    <lineage>
        <taxon>Eukaryota</taxon>
        <taxon>Fungi</taxon>
        <taxon>Dikarya</taxon>
        <taxon>Basidiomycota</taxon>
        <taxon>Pucciniomycotina</taxon>
        <taxon>Pucciniomycetes</taxon>
        <taxon>Pucciniales</taxon>
        <taxon>Pucciniaceae</taxon>
        <taxon>Puccinia</taxon>
    </lineage>
</organism>
<gene>
    <name evidence="1" type="ORF">PSTG_12989</name>
</gene>